<name>A0A5S3PPI3_9FLAO</name>
<dbReference type="InterPro" id="IPR036271">
    <property type="entry name" value="Tet_transcr_reg_TetR-rel_C_sf"/>
</dbReference>
<dbReference type="Proteomes" id="UP000310314">
    <property type="component" value="Unassembled WGS sequence"/>
</dbReference>
<dbReference type="Pfam" id="PF00440">
    <property type="entry name" value="TetR_N"/>
    <property type="match status" value="1"/>
</dbReference>
<dbReference type="InterPro" id="IPR001647">
    <property type="entry name" value="HTH_TetR"/>
</dbReference>
<dbReference type="RefSeq" id="WP_138657634.1">
    <property type="nucleotide sequence ID" value="NZ_VATY01000002.1"/>
</dbReference>
<dbReference type="PANTHER" id="PTHR43479:SF11">
    <property type="entry name" value="ACREF_ENVCD OPERON REPRESSOR-RELATED"/>
    <property type="match status" value="1"/>
</dbReference>
<keyword evidence="1 2" id="KW-0238">DNA-binding</keyword>
<evidence type="ECO:0000259" key="3">
    <source>
        <dbReference type="PROSITE" id="PS50977"/>
    </source>
</evidence>
<dbReference type="InterPro" id="IPR050624">
    <property type="entry name" value="HTH-type_Tx_Regulator"/>
</dbReference>
<dbReference type="OrthoDB" id="9814200at2"/>
<dbReference type="Gene3D" id="1.10.10.60">
    <property type="entry name" value="Homeodomain-like"/>
    <property type="match status" value="1"/>
</dbReference>
<dbReference type="EMBL" id="VATY01000002">
    <property type="protein sequence ID" value="TMM56650.1"/>
    <property type="molecule type" value="Genomic_DNA"/>
</dbReference>
<evidence type="ECO:0000313" key="4">
    <source>
        <dbReference type="EMBL" id="TMM56650.1"/>
    </source>
</evidence>
<sequence>MKKKTKKEIFFEESLKLIHKKGFKGTTLRDIAQKLNFEVANVYNYIDSKDSLLDTYISDITKEFHDGIDNVVNSSYSPEVKLRLVVSKHVQLAVNRPYELALLENDWRHLKEPALSKFIEERTAYMNKLVHIIKDGVEIGQFRAIDIEIIAFTILSSIRWLYRKIVDDESKINPVELEKEVVDFIFMGIRKV</sequence>
<dbReference type="Pfam" id="PF17932">
    <property type="entry name" value="TetR_C_24"/>
    <property type="match status" value="1"/>
</dbReference>
<evidence type="ECO:0000313" key="5">
    <source>
        <dbReference type="Proteomes" id="UP000310314"/>
    </source>
</evidence>
<feature type="DNA-binding region" description="H-T-H motif" evidence="2">
    <location>
        <begin position="27"/>
        <end position="46"/>
    </location>
</feature>
<dbReference type="PANTHER" id="PTHR43479">
    <property type="entry name" value="ACREF/ENVCD OPERON REPRESSOR-RELATED"/>
    <property type="match status" value="1"/>
</dbReference>
<reference evidence="4 5" key="1">
    <citation type="submission" date="2019-05" db="EMBL/GenBank/DDBJ databases">
        <authorList>
            <person name="Zhang J.-Y."/>
            <person name="Feg X."/>
            <person name="Du Z.-J."/>
        </authorList>
    </citation>
    <scope>NUCLEOTIDE SEQUENCE [LARGE SCALE GENOMIC DNA]</scope>
    <source>
        <strain evidence="4 5">RZ26</strain>
    </source>
</reference>
<gene>
    <name evidence="4" type="ORF">FEE95_09095</name>
</gene>
<proteinExistence type="predicted"/>
<dbReference type="InterPro" id="IPR009057">
    <property type="entry name" value="Homeodomain-like_sf"/>
</dbReference>
<protein>
    <submittedName>
        <fullName evidence="4">TetR/AcrR family transcriptional regulator</fullName>
    </submittedName>
</protein>
<dbReference type="PROSITE" id="PS50977">
    <property type="entry name" value="HTH_TETR_2"/>
    <property type="match status" value="1"/>
</dbReference>
<comment type="caution">
    <text evidence="4">The sequence shown here is derived from an EMBL/GenBank/DDBJ whole genome shotgun (WGS) entry which is preliminary data.</text>
</comment>
<accession>A0A5S3PPI3</accession>
<organism evidence="4 5">
    <name type="scientific">Maribacter algarum</name>
    <name type="common">ex Zhang et al. 2020</name>
    <dbReference type="NCBI Taxonomy" id="2578118"/>
    <lineage>
        <taxon>Bacteria</taxon>
        <taxon>Pseudomonadati</taxon>
        <taxon>Bacteroidota</taxon>
        <taxon>Flavobacteriia</taxon>
        <taxon>Flavobacteriales</taxon>
        <taxon>Flavobacteriaceae</taxon>
        <taxon>Maribacter</taxon>
    </lineage>
</organism>
<evidence type="ECO:0000256" key="1">
    <source>
        <dbReference type="ARBA" id="ARBA00023125"/>
    </source>
</evidence>
<dbReference type="GO" id="GO:0003677">
    <property type="term" value="F:DNA binding"/>
    <property type="evidence" value="ECO:0007669"/>
    <property type="project" value="UniProtKB-UniRule"/>
</dbReference>
<dbReference type="AlphaFoldDB" id="A0A5S3PPI3"/>
<dbReference type="InterPro" id="IPR041490">
    <property type="entry name" value="KstR2_TetR_C"/>
</dbReference>
<evidence type="ECO:0000256" key="2">
    <source>
        <dbReference type="PROSITE-ProRule" id="PRU00335"/>
    </source>
</evidence>
<dbReference type="SUPFAM" id="SSF46689">
    <property type="entry name" value="Homeodomain-like"/>
    <property type="match status" value="1"/>
</dbReference>
<feature type="domain" description="HTH tetR-type" evidence="3">
    <location>
        <begin position="4"/>
        <end position="64"/>
    </location>
</feature>
<keyword evidence="5" id="KW-1185">Reference proteome</keyword>
<dbReference type="SUPFAM" id="SSF48498">
    <property type="entry name" value="Tetracyclin repressor-like, C-terminal domain"/>
    <property type="match status" value="1"/>
</dbReference>
<dbReference type="Gene3D" id="1.10.357.10">
    <property type="entry name" value="Tetracycline Repressor, domain 2"/>
    <property type="match status" value="1"/>
</dbReference>